<dbReference type="EMBL" id="LIAE01006334">
    <property type="protein sequence ID" value="PAV91152.1"/>
    <property type="molecule type" value="Genomic_DNA"/>
</dbReference>
<evidence type="ECO:0000313" key="1">
    <source>
        <dbReference type="EMBL" id="PAV91152.1"/>
    </source>
</evidence>
<accession>A0A2A2LY42</accession>
<sequence>MTTTDPCNGMGVCCGCNLPASTPYDWAQWSSTCSSKDPTLSPGAGYTITNTSTMTQCSVAIDCDHDLYTYAFMVLKTTPGSDPICSWALNNDNPPSITVRFADYFSNLVCDRTTGTYVQQGGTVDGTTVLAVICTTNNNG</sequence>
<proteinExistence type="predicted"/>
<organism evidence="1 2">
    <name type="scientific">Diploscapter pachys</name>
    <dbReference type="NCBI Taxonomy" id="2018661"/>
    <lineage>
        <taxon>Eukaryota</taxon>
        <taxon>Metazoa</taxon>
        <taxon>Ecdysozoa</taxon>
        <taxon>Nematoda</taxon>
        <taxon>Chromadorea</taxon>
        <taxon>Rhabditida</taxon>
        <taxon>Rhabditina</taxon>
        <taxon>Rhabditomorpha</taxon>
        <taxon>Rhabditoidea</taxon>
        <taxon>Rhabditidae</taxon>
        <taxon>Diploscapter</taxon>
    </lineage>
</organism>
<evidence type="ECO:0000313" key="2">
    <source>
        <dbReference type="Proteomes" id="UP000218231"/>
    </source>
</evidence>
<reference evidence="1 2" key="1">
    <citation type="journal article" date="2017" name="Curr. Biol.">
        <title>Genome architecture and evolution of a unichromosomal asexual nematode.</title>
        <authorList>
            <person name="Fradin H."/>
            <person name="Zegar C."/>
            <person name="Gutwein M."/>
            <person name="Lucas J."/>
            <person name="Kovtun M."/>
            <person name="Corcoran D."/>
            <person name="Baugh L.R."/>
            <person name="Kiontke K."/>
            <person name="Gunsalus K."/>
            <person name="Fitch D.H."/>
            <person name="Piano F."/>
        </authorList>
    </citation>
    <scope>NUCLEOTIDE SEQUENCE [LARGE SCALE GENOMIC DNA]</scope>
    <source>
        <strain evidence="1">PF1309</strain>
    </source>
</reference>
<keyword evidence="2" id="KW-1185">Reference proteome</keyword>
<protein>
    <submittedName>
        <fullName evidence="1">Uncharacterized protein</fullName>
    </submittedName>
</protein>
<name>A0A2A2LY42_9BILA</name>
<dbReference type="AlphaFoldDB" id="A0A2A2LY42"/>
<comment type="caution">
    <text evidence="1">The sequence shown here is derived from an EMBL/GenBank/DDBJ whole genome shotgun (WGS) entry which is preliminary data.</text>
</comment>
<gene>
    <name evidence="1" type="ORF">WR25_10967</name>
</gene>
<dbReference type="Proteomes" id="UP000218231">
    <property type="component" value="Unassembled WGS sequence"/>
</dbReference>